<keyword evidence="1" id="KW-0812">Transmembrane</keyword>
<keyword evidence="1" id="KW-0472">Membrane</keyword>
<dbReference type="EMBL" id="GGEC01085299">
    <property type="protein sequence ID" value="MBX65783.1"/>
    <property type="molecule type" value="Transcribed_RNA"/>
</dbReference>
<proteinExistence type="predicted"/>
<dbReference type="AlphaFoldDB" id="A0A2P2QFI7"/>
<protein>
    <submittedName>
        <fullName evidence="2">Uncharacterized protein</fullName>
    </submittedName>
</protein>
<sequence length="44" mass="5224">MHGDQFEGSGDQNISIMSQFLIFILVILIWRAEFKLTFFPYEIK</sequence>
<name>A0A2P2QFI7_RHIMU</name>
<evidence type="ECO:0000313" key="2">
    <source>
        <dbReference type="EMBL" id="MBX65783.1"/>
    </source>
</evidence>
<feature type="transmembrane region" description="Helical" evidence="1">
    <location>
        <begin position="12"/>
        <end position="30"/>
    </location>
</feature>
<accession>A0A2P2QFI7</accession>
<evidence type="ECO:0000256" key="1">
    <source>
        <dbReference type="SAM" id="Phobius"/>
    </source>
</evidence>
<keyword evidence="1" id="KW-1133">Transmembrane helix</keyword>
<organism evidence="2">
    <name type="scientific">Rhizophora mucronata</name>
    <name type="common">Asiatic mangrove</name>
    <dbReference type="NCBI Taxonomy" id="61149"/>
    <lineage>
        <taxon>Eukaryota</taxon>
        <taxon>Viridiplantae</taxon>
        <taxon>Streptophyta</taxon>
        <taxon>Embryophyta</taxon>
        <taxon>Tracheophyta</taxon>
        <taxon>Spermatophyta</taxon>
        <taxon>Magnoliopsida</taxon>
        <taxon>eudicotyledons</taxon>
        <taxon>Gunneridae</taxon>
        <taxon>Pentapetalae</taxon>
        <taxon>rosids</taxon>
        <taxon>fabids</taxon>
        <taxon>Malpighiales</taxon>
        <taxon>Rhizophoraceae</taxon>
        <taxon>Rhizophora</taxon>
    </lineage>
</organism>
<reference evidence="2" key="1">
    <citation type="submission" date="2018-02" db="EMBL/GenBank/DDBJ databases">
        <title>Rhizophora mucronata_Transcriptome.</title>
        <authorList>
            <person name="Meera S.P."/>
            <person name="Sreeshan A."/>
            <person name="Augustine A."/>
        </authorList>
    </citation>
    <scope>NUCLEOTIDE SEQUENCE</scope>
    <source>
        <tissue evidence="2">Leaf</tissue>
    </source>
</reference>